<dbReference type="InterPro" id="IPR014721">
    <property type="entry name" value="Ribsml_uS5_D2-typ_fold_subgr"/>
</dbReference>
<comment type="function">
    <text evidence="11">Catalyzes the transfer of the gamma-phosphate of ATP to D-galactose to form alpha-D-galactose-1-phosphate (Gal-1-P).</text>
</comment>
<dbReference type="Pfam" id="PF08544">
    <property type="entry name" value="GHMP_kinases_C"/>
    <property type="match status" value="1"/>
</dbReference>
<evidence type="ECO:0000256" key="3">
    <source>
        <dbReference type="ARBA" id="ARBA00022679"/>
    </source>
</evidence>
<feature type="domain" description="Galactokinase N-terminal" evidence="15">
    <location>
        <begin position="15"/>
        <end position="60"/>
    </location>
</feature>
<dbReference type="HAMAP" id="MF_00246">
    <property type="entry name" value="Galactokinase"/>
    <property type="match status" value="1"/>
</dbReference>
<dbReference type="PIRSF" id="PIRSF000530">
    <property type="entry name" value="Galactokinase"/>
    <property type="match status" value="1"/>
</dbReference>
<dbReference type="NCBIfam" id="TIGR00131">
    <property type="entry name" value="gal_kin"/>
    <property type="match status" value="1"/>
</dbReference>
<dbReference type="GO" id="GO:0004335">
    <property type="term" value="F:galactokinase activity"/>
    <property type="evidence" value="ECO:0007669"/>
    <property type="project" value="UniProtKB-UniRule"/>
</dbReference>
<evidence type="ECO:0000259" key="13">
    <source>
        <dbReference type="Pfam" id="PF00288"/>
    </source>
</evidence>
<evidence type="ECO:0000256" key="12">
    <source>
        <dbReference type="NCBIfam" id="TIGR00131"/>
    </source>
</evidence>
<dbReference type="PANTHER" id="PTHR10457">
    <property type="entry name" value="MEVALONATE KINASE/GALACTOKINASE"/>
    <property type="match status" value="1"/>
</dbReference>
<feature type="binding site" evidence="11">
    <location>
        <begin position="126"/>
        <end position="132"/>
    </location>
    <ligand>
        <name>ATP</name>
        <dbReference type="ChEBI" id="CHEBI:30616"/>
    </ligand>
</feature>
<dbReference type="PROSITE" id="PS00627">
    <property type="entry name" value="GHMP_KINASES_ATP"/>
    <property type="match status" value="1"/>
</dbReference>
<evidence type="ECO:0000313" key="16">
    <source>
        <dbReference type="EMBL" id="KTG10413.1"/>
    </source>
</evidence>
<dbReference type="SUPFAM" id="SSF55060">
    <property type="entry name" value="GHMP Kinase, C-terminal domain"/>
    <property type="match status" value="1"/>
</dbReference>
<dbReference type="UniPathway" id="UPA00214"/>
<dbReference type="EC" id="2.7.1.6" evidence="11 12"/>
<evidence type="ECO:0000256" key="4">
    <source>
        <dbReference type="ARBA" id="ARBA00022723"/>
    </source>
</evidence>
<dbReference type="EMBL" id="LOPU01000018">
    <property type="protein sequence ID" value="KTG10413.1"/>
    <property type="molecule type" value="Genomic_DNA"/>
</dbReference>
<evidence type="ECO:0000256" key="5">
    <source>
        <dbReference type="ARBA" id="ARBA00022741"/>
    </source>
</evidence>
<dbReference type="Proteomes" id="UP000054387">
    <property type="component" value="Unassembled WGS sequence"/>
</dbReference>
<keyword evidence="5 11" id="KW-0547">Nucleotide-binding</keyword>
<evidence type="ECO:0000256" key="11">
    <source>
        <dbReference type="HAMAP-Rule" id="MF_00246"/>
    </source>
</evidence>
<dbReference type="GO" id="GO:0006012">
    <property type="term" value="P:galactose metabolic process"/>
    <property type="evidence" value="ECO:0007669"/>
    <property type="project" value="UniProtKB-UniRule"/>
</dbReference>
<comment type="similarity">
    <text evidence="1 11">Belongs to the GHMP kinase family. GalK subfamily.</text>
</comment>
<dbReference type="RefSeq" id="WP_058581766.1">
    <property type="nucleotide sequence ID" value="NZ_LOPU01000018.1"/>
</dbReference>
<dbReference type="GO" id="GO:0000287">
    <property type="term" value="F:magnesium ion binding"/>
    <property type="evidence" value="ECO:0007669"/>
    <property type="project" value="UniProtKB-UniRule"/>
</dbReference>
<feature type="binding site" evidence="11">
    <location>
        <position position="226"/>
    </location>
    <ligand>
        <name>substrate</name>
    </ligand>
</feature>
<protein>
    <recommendedName>
        <fullName evidence="11 12">Galactokinase</fullName>
        <ecNumber evidence="11 12">2.7.1.6</ecNumber>
    </recommendedName>
    <alternativeName>
        <fullName evidence="11">Galactose kinase</fullName>
    </alternativeName>
</protein>
<keyword evidence="3 11" id="KW-0808">Transferase</keyword>
<comment type="subcellular location">
    <subcellularLocation>
        <location evidence="11">Cytoplasm</location>
    </subcellularLocation>
</comment>
<comment type="pathway">
    <text evidence="11">Carbohydrate metabolism; galactose metabolism.</text>
</comment>
<gene>
    <name evidence="11" type="primary">galK</name>
    <name evidence="16" type="ORF">AUR64_12680</name>
</gene>
<dbReference type="InterPro" id="IPR036554">
    <property type="entry name" value="GHMP_kinase_C_sf"/>
</dbReference>
<keyword evidence="17" id="KW-1185">Reference proteome</keyword>
<organism evidence="16 17">
    <name type="scientific">Haloprofundus marisrubri</name>
    <dbReference type="NCBI Taxonomy" id="1514971"/>
    <lineage>
        <taxon>Archaea</taxon>
        <taxon>Methanobacteriati</taxon>
        <taxon>Methanobacteriota</taxon>
        <taxon>Stenosarchaea group</taxon>
        <taxon>Halobacteria</taxon>
        <taxon>Halobacteriales</taxon>
        <taxon>Haloferacaceae</taxon>
        <taxon>Haloprofundus</taxon>
    </lineage>
</organism>
<name>A0A0W1RAC2_9EURY</name>
<feature type="domain" description="GHMP kinase N-terminal" evidence="13">
    <location>
        <begin position="95"/>
        <end position="182"/>
    </location>
</feature>
<dbReference type="InterPro" id="IPR019539">
    <property type="entry name" value="GalKase_N"/>
</dbReference>
<dbReference type="InterPro" id="IPR006206">
    <property type="entry name" value="Mevalonate/galactokinase"/>
</dbReference>
<dbReference type="FunFam" id="3.30.230.10:FF:000017">
    <property type="entry name" value="Galactokinase"/>
    <property type="match status" value="1"/>
</dbReference>
<dbReference type="InterPro" id="IPR000705">
    <property type="entry name" value="Galactokinase"/>
</dbReference>
<feature type="site" description="Transition state stabilizer" evidence="11">
    <location>
        <position position="30"/>
    </location>
</feature>
<dbReference type="FunFam" id="3.30.70.890:FF:000001">
    <property type="entry name" value="Galactokinase"/>
    <property type="match status" value="1"/>
</dbReference>
<feature type="active site" description="Proton acceptor" evidence="11">
    <location>
        <position position="176"/>
    </location>
</feature>
<dbReference type="PRINTS" id="PR00959">
    <property type="entry name" value="MEVGALKINASE"/>
</dbReference>
<evidence type="ECO:0000256" key="1">
    <source>
        <dbReference type="ARBA" id="ARBA00006566"/>
    </source>
</evidence>
<comment type="caution">
    <text evidence="16">The sequence shown here is derived from an EMBL/GenBank/DDBJ whole genome shotgun (WGS) entry which is preliminary data.</text>
</comment>
<evidence type="ECO:0000256" key="2">
    <source>
        <dbReference type="ARBA" id="ARBA00022490"/>
    </source>
</evidence>
<feature type="domain" description="GHMP kinase C-terminal" evidence="14">
    <location>
        <begin position="288"/>
        <end position="369"/>
    </location>
</feature>
<reference evidence="16 17" key="1">
    <citation type="submission" date="2015-12" db="EMBL/GenBank/DDBJ databases">
        <title>Haloprofundus marisrubri gen. nov., sp. nov., an extremely halophilic archaeon isolated from the Discovery deep brine-seawater interface in the Red Sea.</title>
        <authorList>
            <person name="Zhang G."/>
            <person name="Stingl U."/>
            <person name="Rashid M."/>
        </authorList>
    </citation>
    <scope>NUCLEOTIDE SEQUENCE [LARGE SCALE GENOMIC DNA]</scope>
    <source>
        <strain evidence="16 17">SB9</strain>
    </source>
</reference>
<dbReference type="PANTHER" id="PTHR10457:SF7">
    <property type="entry name" value="GALACTOKINASE-RELATED"/>
    <property type="match status" value="1"/>
</dbReference>
<accession>A0A0W1RAC2</accession>
<evidence type="ECO:0000256" key="9">
    <source>
        <dbReference type="ARBA" id="ARBA00023144"/>
    </source>
</evidence>
<feature type="binding site" evidence="11">
    <location>
        <position position="132"/>
    </location>
    <ligand>
        <name>Mg(2+)</name>
        <dbReference type="ChEBI" id="CHEBI:18420"/>
    </ligand>
</feature>
<evidence type="ECO:0000256" key="6">
    <source>
        <dbReference type="ARBA" id="ARBA00022777"/>
    </source>
</evidence>
<dbReference type="InterPro" id="IPR022963">
    <property type="entry name" value="Galactokinase_bac"/>
</dbReference>
<dbReference type="Gene3D" id="3.30.230.10">
    <property type="match status" value="1"/>
</dbReference>
<keyword evidence="8 11" id="KW-0460">Magnesium</keyword>
<dbReference type="AlphaFoldDB" id="A0A0W1RAC2"/>
<dbReference type="GO" id="GO:0005524">
    <property type="term" value="F:ATP binding"/>
    <property type="evidence" value="ECO:0007669"/>
    <property type="project" value="UniProtKB-UniRule"/>
</dbReference>
<evidence type="ECO:0000256" key="8">
    <source>
        <dbReference type="ARBA" id="ARBA00022842"/>
    </source>
</evidence>
<keyword evidence="2 11" id="KW-0963">Cytoplasm</keyword>
<keyword evidence="9 11" id="KW-0299">Galactose metabolism</keyword>
<dbReference type="InterPro" id="IPR020568">
    <property type="entry name" value="Ribosomal_Su5_D2-typ_SF"/>
</dbReference>
<evidence type="ECO:0000259" key="15">
    <source>
        <dbReference type="Pfam" id="PF10509"/>
    </source>
</evidence>
<dbReference type="GO" id="GO:0005829">
    <property type="term" value="C:cytosol"/>
    <property type="evidence" value="ECO:0007669"/>
    <property type="project" value="TreeGrafter"/>
</dbReference>
<dbReference type="InterPro" id="IPR013750">
    <property type="entry name" value="GHMP_kinase_C_dom"/>
</dbReference>
<dbReference type="Pfam" id="PF00288">
    <property type="entry name" value="GHMP_kinases_N"/>
    <property type="match status" value="1"/>
</dbReference>
<keyword evidence="6 11" id="KW-0418">Kinase</keyword>
<sequence length="391" mass="42068">MSEQLDQAADALVSQFGGGGRVVGATAPGRVNLVGGHTDYNDGFVLPVAIDRRTAVAARPRDDDIVRVHSVEFEETATFDCSSLDPPETVTWADYVKGVVAELRELDGGDAVTGADLVVGGGVPRGAGLSSSAALELAVGGALVAAFDIEVERRSLADVAWRAETRFVGLDCGIMDQYAVALCEADAALFLDCRDRETELVSFDGERARLVVVDTNVEHELVDSAYNDRVRECARGVDLLDDYLDTEIGSLREVSPETLAEHAAEIPDPVRRRCRHVVAENERVREAASALRRDDFETLGERMFASHASLRDDYEVSCDELDLVVDIARETDGVYGARLTGAGFGGSVVALVTPEAVEGFEAAVRHEYPERTDVDPDVYVCGVVGGYAIER</sequence>
<dbReference type="Gene3D" id="3.30.70.890">
    <property type="entry name" value="GHMP kinase, C-terminal domain"/>
    <property type="match status" value="1"/>
</dbReference>
<evidence type="ECO:0000256" key="7">
    <source>
        <dbReference type="ARBA" id="ARBA00022840"/>
    </source>
</evidence>
<feature type="binding site" evidence="11">
    <location>
        <position position="164"/>
    </location>
    <ligand>
        <name>Mg(2+)</name>
        <dbReference type="ChEBI" id="CHEBI:18420"/>
    </ligand>
</feature>
<dbReference type="InterPro" id="IPR006203">
    <property type="entry name" value="GHMP_knse_ATP-bd_CS"/>
</dbReference>
<keyword evidence="10 11" id="KW-0119">Carbohydrate metabolism</keyword>
<feature type="binding site" evidence="11">
    <location>
        <position position="70"/>
    </location>
    <ligand>
        <name>ATP</name>
        <dbReference type="ChEBI" id="CHEBI:30616"/>
    </ligand>
</feature>
<dbReference type="PRINTS" id="PR00473">
    <property type="entry name" value="GALCTOKINASE"/>
</dbReference>
<keyword evidence="4 11" id="KW-0479">Metal-binding</keyword>
<dbReference type="OrthoDB" id="116110at2157"/>
<proteinExistence type="inferred from homology"/>
<dbReference type="STRING" id="1514971.AUR64_12680"/>
<comment type="caution">
    <text evidence="11">Lacks conserved residue(s) required for the propagation of feature annotation.</text>
</comment>
<evidence type="ECO:0000259" key="14">
    <source>
        <dbReference type="Pfam" id="PF08544"/>
    </source>
</evidence>
<dbReference type="Pfam" id="PF10509">
    <property type="entry name" value="GalKase_gal_bdg"/>
    <property type="match status" value="1"/>
</dbReference>
<dbReference type="SUPFAM" id="SSF54211">
    <property type="entry name" value="Ribosomal protein S5 domain 2-like"/>
    <property type="match status" value="1"/>
</dbReference>
<comment type="catalytic activity">
    <reaction evidence="11">
        <text>alpha-D-galactose + ATP = alpha-D-galactose 1-phosphate + ADP + H(+)</text>
        <dbReference type="Rhea" id="RHEA:13553"/>
        <dbReference type="ChEBI" id="CHEBI:15378"/>
        <dbReference type="ChEBI" id="CHEBI:28061"/>
        <dbReference type="ChEBI" id="CHEBI:30616"/>
        <dbReference type="ChEBI" id="CHEBI:58336"/>
        <dbReference type="ChEBI" id="CHEBI:456216"/>
        <dbReference type="EC" id="2.7.1.6"/>
    </reaction>
</comment>
<evidence type="ECO:0000313" key="17">
    <source>
        <dbReference type="Proteomes" id="UP000054387"/>
    </source>
</evidence>
<dbReference type="InterPro" id="IPR006204">
    <property type="entry name" value="GHMP_kinase_N_dom"/>
</dbReference>
<evidence type="ECO:0000256" key="10">
    <source>
        <dbReference type="ARBA" id="ARBA00023277"/>
    </source>
</evidence>
<keyword evidence="7 11" id="KW-0067">ATP-binding</keyword>